<feature type="compositionally biased region" description="Basic residues" evidence="1">
    <location>
        <begin position="148"/>
        <end position="157"/>
    </location>
</feature>
<dbReference type="AlphaFoldDB" id="A0AAV0BKG2"/>
<dbReference type="GO" id="GO:0003723">
    <property type="term" value="F:RNA binding"/>
    <property type="evidence" value="ECO:0007669"/>
    <property type="project" value="TreeGrafter"/>
</dbReference>
<dbReference type="InterPro" id="IPR041715">
    <property type="entry name" value="HisRS-like_core"/>
</dbReference>
<dbReference type="GO" id="GO:0006427">
    <property type="term" value="P:histidyl-tRNA aminoacylation"/>
    <property type="evidence" value="ECO:0007669"/>
    <property type="project" value="TreeGrafter"/>
</dbReference>
<dbReference type="GO" id="GO:0005829">
    <property type="term" value="C:cytosol"/>
    <property type="evidence" value="ECO:0007669"/>
    <property type="project" value="TreeGrafter"/>
</dbReference>
<evidence type="ECO:0000313" key="3">
    <source>
        <dbReference type="EMBL" id="CAH7687807.1"/>
    </source>
</evidence>
<feature type="region of interest" description="Disordered" evidence="1">
    <location>
        <begin position="125"/>
        <end position="165"/>
    </location>
</feature>
<dbReference type="SUPFAM" id="SSF55681">
    <property type="entry name" value="Class II aaRS and biotin synthetases"/>
    <property type="match status" value="1"/>
</dbReference>
<feature type="domain" description="Class II Histidinyl-tRNA synthetase (HisRS)-like catalytic core" evidence="2">
    <location>
        <begin position="34"/>
        <end position="127"/>
    </location>
</feature>
<dbReference type="EMBL" id="CALTRL010005912">
    <property type="protein sequence ID" value="CAH7687807.1"/>
    <property type="molecule type" value="Genomic_DNA"/>
</dbReference>
<dbReference type="InterPro" id="IPR045864">
    <property type="entry name" value="aa-tRNA-synth_II/BPL/LPL"/>
</dbReference>
<dbReference type="Pfam" id="PF13393">
    <property type="entry name" value="tRNA-synt_His"/>
    <property type="match status" value="1"/>
</dbReference>
<accession>A0AAV0BKG2</accession>
<proteinExistence type="predicted"/>
<dbReference type="GO" id="GO:0004821">
    <property type="term" value="F:histidine-tRNA ligase activity"/>
    <property type="evidence" value="ECO:0007669"/>
    <property type="project" value="TreeGrafter"/>
</dbReference>
<dbReference type="PANTHER" id="PTHR11476">
    <property type="entry name" value="HISTIDYL-TRNA SYNTHETASE"/>
    <property type="match status" value="1"/>
</dbReference>
<dbReference type="PANTHER" id="PTHR11476:SF7">
    <property type="entry name" value="HISTIDINE--TRNA LIGASE"/>
    <property type="match status" value="1"/>
</dbReference>
<sequence length="216" mass="24028">MESLVYAVFPNLSLDQSHQLLINYIKCHGKMLEKKWWTKKGLGPTVADWIGNYVKLIGSEDLLENLLNNQDLTSNQIAKEGLEDMKLFFQYSKAFGILPWISFDLSLARGLDYYTGLTYKAVVKGSAPPTKPNAKPLNNKEPNSGTAKVKKTKKQKKGAKDEEDTIDESQIGVGSIVAGGRYDNLVGMFSGRDKINCKLSSGTEVDVYENDVEVKQ</sequence>
<dbReference type="Proteomes" id="UP001153365">
    <property type="component" value="Unassembled WGS sequence"/>
</dbReference>
<reference evidence="3" key="1">
    <citation type="submission" date="2022-06" db="EMBL/GenBank/DDBJ databases">
        <authorList>
            <consortium name="SYNGENTA / RWTH Aachen University"/>
        </authorList>
    </citation>
    <scope>NUCLEOTIDE SEQUENCE</scope>
</reference>
<dbReference type="GO" id="GO:0005739">
    <property type="term" value="C:mitochondrion"/>
    <property type="evidence" value="ECO:0007669"/>
    <property type="project" value="TreeGrafter"/>
</dbReference>
<name>A0AAV0BKG2_PHAPC</name>
<keyword evidence="4" id="KW-1185">Reference proteome</keyword>
<evidence type="ECO:0000313" key="4">
    <source>
        <dbReference type="Proteomes" id="UP001153365"/>
    </source>
</evidence>
<evidence type="ECO:0000256" key="1">
    <source>
        <dbReference type="SAM" id="MobiDB-lite"/>
    </source>
</evidence>
<protein>
    <recommendedName>
        <fullName evidence="2">Class II Histidinyl-tRNA synthetase (HisRS)-like catalytic core domain-containing protein</fullName>
    </recommendedName>
</protein>
<comment type="caution">
    <text evidence="3">The sequence shown here is derived from an EMBL/GenBank/DDBJ whole genome shotgun (WGS) entry which is preliminary data.</text>
</comment>
<dbReference type="GO" id="GO:0032543">
    <property type="term" value="P:mitochondrial translation"/>
    <property type="evidence" value="ECO:0007669"/>
    <property type="project" value="TreeGrafter"/>
</dbReference>
<evidence type="ECO:0000259" key="2">
    <source>
        <dbReference type="Pfam" id="PF13393"/>
    </source>
</evidence>
<dbReference type="Gene3D" id="3.30.930.10">
    <property type="entry name" value="Bira Bifunctional Protein, Domain 2"/>
    <property type="match status" value="1"/>
</dbReference>
<organism evidence="3 4">
    <name type="scientific">Phakopsora pachyrhizi</name>
    <name type="common">Asian soybean rust disease fungus</name>
    <dbReference type="NCBI Taxonomy" id="170000"/>
    <lineage>
        <taxon>Eukaryota</taxon>
        <taxon>Fungi</taxon>
        <taxon>Dikarya</taxon>
        <taxon>Basidiomycota</taxon>
        <taxon>Pucciniomycotina</taxon>
        <taxon>Pucciniomycetes</taxon>
        <taxon>Pucciniales</taxon>
        <taxon>Phakopsoraceae</taxon>
        <taxon>Phakopsora</taxon>
    </lineage>
</organism>
<gene>
    <name evidence="3" type="ORF">PPACK8108_LOCUS22652</name>
</gene>